<evidence type="ECO:0000313" key="4">
    <source>
        <dbReference type="Proteomes" id="UP000321224"/>
    </source>
</evidence>
<evidence type="ECO:0000313" key="3">
    <source>
        <dbReference type="Proteomes" id="UP000198717"/>
    </source>
</evidence>
<dbReference type="Proteomes" id="UP000321224">
    <property type="component" value="Unassembled WGS sequence"/>
</dbReference>
<dbReference type="EMBL" id="FNAJ01000009">
    <property type="protein sequence ID" value="SDE63774.1"/>
    <property type="molecule type" value="Genomic_DNA"/>
</dbReference>
<accession>A0A511HLG2</accession>
<proteinExistence type="predicted"/>
<dbReference type="RefSeq" id="WP_011552123.1">
    <property type="nucleotide sequence ID" value="NZ_BJVY01000048.1"/>
</dbReference>
<gene>
    <name evidence="1" type="ORF">MVI01_62010</name>
    <name evidence="2" type="ORF">SAMN04488504_109214</name>
</gene>
<organism evidence="1 4">
    <name type="scientific">Myxococcus virescens</name>
    <dbReference type="NCBI Taxonomy" id="83456"/>
    <lineage>
        <taxon>Bacteria</taxon>
        <taxon>Pseudomonadati</taxon>
        <taxon>Myxococcota</taxon>
        <taxon>Myxococcia</taxon>
        <taxon>Myxococcales</taxon>
        <taxon>Cystobacterineae</taxon>
        <taxon>Myxococcaceae</taxon>
        <taxon>Myxococcus</taxon>
    </lineage>
</organism>
<dbReference type="EMBL" id="BJVY01000048">
    <property type="protein sequence ID" value="GEL74417.1"/>
    <property type="molecule type" value="Genomic_DNA"/>
</dbReference>
<evidence type="ECO:0000313" key="2">
    <source>
        <dbReference type="EMBL" id="SDE63774.1"/>
    </source>
</evidence>
<dbReference type="Proteomes" id="UP000198717">
    <property type="component" value="Unassembled WGS sequence"/>
</dbReference>
<dbReference type="GeneID" id="41359448"/>
<keyword evidence="3" id="KW-1185">Reference proteome</keyword>
<name>A0A511HLG2_9BACT</name>
<reference evidence="1 4" key="2">
    <citation type="submission" date="2019-07" db="EMBL/GenBank/DDBJ databases">
        <title>Whole genome shotgun sequence of Myxococcus virescens NBRC 100334.</title>
        <authorList>
            <person name="Hosoyama A."/>
            <person name="Uohara A."/>
            <person name="Ohji S."/>
            <person name="Ichikawa N."/>
        </authorList>
    </citation>
    <scope>NUCLEOTIDE SEQUENCE [LARGE SCALE GENOMIC DNA]</scope>
    <source>
        <strain evidence="1 4">NBRC 100334</strain>
    </source>
</reference>
<evidence type="ECO:0000313" key="1">
    <source>
        <dbReference type="EMBL" id="GEL74417.1"/>
    </source>
</evidence>
<comment type="caution">
    <text evidence="1">The sequence shown here is derived from an EMBL/GenBank/DDBJ whole genome shotgun (WGS) entry which is preliminary data.</text>
</comment>
<reference evidence="2 3" key="1">
    <citation type="submission" date="2016-10" db="EMBL/GenBank/DDBJ databases">
        <authorList>
            <person name="Varghese N."/>
            <person name="Submissions S."/>
        </authorList>
    </citation>
    <scope>NUCLEOTIDE SEQUENCE [LARGE SCALE GENOMIC DNA]</scope>
    <source>
        <strain evidence="2 3">DSM 2260</strain>
    </source>
</reference>
<sequence>MATAPRSGLAGLLRSWISGLGPAAPADTPLTRESAQRLVQGFLHEEGTPPSPGINPQGFGGLSAGGASLYFEWLEDTQALKCSALVYRFREPPKPGVIEGFQAEEREGTDAGGGTVDYERENRGLYLARTYTRMPSERAFAKEMRRLMKVSIKWNSEVLDRVASRVFHPEELESKDTSR</sequence>
<protein>
    <submittedName>
        <fullName evidence="1">Uncharacterized protein</fullName>
    </submittedName>
</protein>
<dbReference type="AlphaFoldDB" id="A0A511HLG2"/>